<accession>M4VC62</accession>
<dbReference type="HOGENOM" id="CLU_072799_4_1_7"/>
<dbReference type="PATRIC" id="fig|1184267.3.peg.2640"/>
<dbReference type="OrthoDB" id="5294260at2"/>
<evidence type="ECO:0000313" key="2">
    <source>
        <dbReference type="EMBL" id="AGH96828.1"/>
    </source>
</evidence>
<dbReference type="RefSeq" id="WP_015471318.1">
    <property type="nucleotide sequence ID" value="NC_020813.1"/>
</dbReference>
<dbReference type="KEGG" id="bex:A11Q_2612"/>
<dbReference type="PANTHER" id="PTHR35024:SF4">
    <property type="entry name" value="POLYMER-FORMING CYTOSKELETAL PROTEIN"/>
    <property type="match status" value="1"/>
</dbReference>
<protein>
    <recommendedName>
        <fullName evidence="4">Polymer-forming cytoskeletal protein</fullName>
    </recommendedName>
</protein>
<evidence type="ECO:0008006" key="4">
    <source>
        <dbReference type="Google" id="ProtNLM"/>
    </source>
</evidence>
<dbReference type="eggNOG" id="COG1664">
    <property type="taxonomic scope" value="Bacteria"/>
</dbReference>
<evidence type="ECO:0000313" key="3">
    <source>
        <dbReference type="Proteomes" id="UP000012040"/>
    </source>
</evidence>
<reference evidence="2 3" key="1">
    <citation type="journal article" date="2013" name="ISME J.">
        <title>By their genes ye shall know them: genomic signatures of predatory bacteria.</title>
        <authorList>
            <person name="Pasternak Z."/>
            <person name="Pietrokovski S."/>
            <person name="Rotem O."/>
            <person name="Gophna U."/>
            <person name="Lurie-Weinberger M.N."/>
            <person name="Jurkevitch E."/>
        </authorList>
    </citation>
    <scope>NUCLEOTIDE SEQUENCE [LARGE SCALE GENOMIC DNA]</scope>
    <source>
        <strain evidence="2 3">JSS</strain>
    </source>
</reference>
<dbReference type="AlphaFoldDB" id="M4VC62"/>
<dbReference type="InterPro" id="IPR007607">
    <property type="entry name" value="BacA/B"/>
</dbReference>
<keyword evidence="3" id="KW-1185">Reference proteome</keyword>
<dbReference type="PANTHER" id="PTHR35024">
    <property type="entry name" value="HYPOTHETICAL CYTOSOLIC PROTEIN"/>
    <property type="match status" value="1"/>
</dbReference>
<dbReference type="Proteomes" id="UP000012040">
    <property type="component" value="Chromosome"/>
</dbReference>
<comment type="similarity">
    <text evidence="1">Belongs to the bactofilin family.</text>
</comment>
<sequence>MASAEKELYVSTLIEEGSAFEGRLSFSGTAKIAGQFKGEIYTKDHVVITETAQVHAEIEAGYVTIMGALEGNIVASKKVTMMPPATFRGTVTTPSLKIEEGVVFEGASYVPKV</sequence>
<gene>
    <name evidence="2" type="ORF">A11Q_2612</name>
</gene>
<organism evidence="2 3">
    <name type="scientific">Pseudobdellovibrio exovorus JSS</name>
    <dbReference type="NCBI Taxonomy" id="1184267"/>
    <lineage>
        <taxon>Bacteria</taxon>
        <taxon>Pseudomonadati</taxon>
        <taxon>Bdellovibrionota</taxon>
        <taxon>Bdellovibrionia</taxon>
        <taxon>Bdellovibrionales</taxon>
        <taxon>Pseudobdellovibrionaceae</taxon>
        <taxon>Pseudobdellovibrio</taxon>
    </lineage>
</organism>
<proteinExistence type="inferred from homology"/>
<evidence type="ECO:0000256" key="1">
    <source>
        <dbReference type="ARBA" id="ARBA00044755"/>
    </source>
</evidence>
<dbReference type="EMBL" id="CP003537">
    <property type="protein sequence ID" value="AGH96828.1"/>
    <property type="molecule type" value="Genomic_DNA"/>
</dbReference>
<name>M4VC62_9BACT</name>
<dbReference type="Pfam" id="PF04519">
    <property type="entry name" value="Bactofilin"/>
    <property type="match status" value="1"/>
</dbReference>
<dbReference type="STRING" id="1184267.A11Q_2612"/>